<name>A0A6M5Z4Y5_9BACT</name>
<organism evidence="1 2">
    <name type="scientific">Frigoriglobus tundricola</name>
    <dbReference type="NCBI Taxonomy" id="2774151"/>
    <lineage>
        <taxon>Bacteria</taxon>
        <taxon>Pseudomonadati</taxon>
        <taxon>Planctomycetota</taxon>
        <taxon>Planctomycetia</taxon>
        <taxon>Gemmatales</taxon>
        <taxon>Gemmataceae</taxon>
        <taxon>Frigoriglobus</taxon>
    </lineage>
</organism>
<dbReference type="KEGG" id="ftj:FTUN_8755"/>
<evidence type="ECO:0000313" key="1">
    <source>
        <dbReference type="EMBL" id="QJX01116.1"/>
    </source>
</evidence>
<dbReference type="EMBL" id="CP053452">
    <property type="protein sequence ID" value="QJX01116.1"/>
    <property type="molecule type" value="Genomic_DNA"/>
</dbReference>
<gene>
    <name evidence="1" type="ORF">FTUN_8755</name>
</gene>
<dbReference type="AlphaFoldDB" id="A0A6M5Z4Y5"/>
<protein>
    <submittedName>
        <fullName evidence="1">Uncharacterized protein</fullName>
    </submittedName>
</protein>
<sequence length="85" mass="9670">MSTNKPVHEIRFGRIRAAVWENAGVKGVMHSVTFSRLYKDEKTDQWADSTSFGRDDLLLLAKVTDLAHTWVLEQQAPNRTAPTEE</sequence>
<evidence type="ECO:0000313" key="2">
    <source>
        <dbReference type="Proteomes" id="UP000503447"/>
    </source>
</evidence>
<reference evidence="2" key="1">
    <citation type="submission" date="2020-05" db="EMBL/GenBank/DDBJ databases">
        <title>Frigoriglobus tundricola gen. nov., sp. nov., a psychrotolerant cellulolytic planctomycete of the family Gemmataceae with two divergent copies of 16S rRNA gene.</title>
        <authorList>
            <person name="Kulichevskaya I.S."/>
            <person name="Ivanova A.A."/>
            <person name="Naumoff D.G."/>
            <person name="Beletsky A.V."/>
            <person name="Rijpstra W.I.C."/>
            <person name="Sinninghe Damste J.S."/>
            <person name="Mardanov A.V."/>
            <person name="Ravin N.V."/>
            <person name="Dedysh S.N."/>
        </authorList>
    </citation>
    <scope>NUCLEOTIDE SEQUENCE [LARGE SCALE GENOMIC DNA]</scope>
    <source>
        <strain evidence="2">PL17</strain>
    </source>
</reference>
<dbReference type="Proteomes" id="UP000503447">
    <property type="component" value="Chromosome"/>
</dbReference>
<keyword evidence="2" id="KW-1185">Reference proteome</keyword>
<proteinExistence type="predicted"/>
<accession>A0A6M5Z4Y5</accession>